<reference evidence="1 2" key="1">
    <citation type="submission" date="2015-05" db="EMBL/GenBank/DDBJ databases">
        <authorList>
            <person name="Tang B."/>
            <person name="Yu Y."/>
        </authorList>
    </citation>
    <scope>NUCLEOTIDE SEQUENCE [LARGE SCALE GENOMIC DNA]</scope>
    <source>
        <strain evidence="1 2">DSM 7029</strain>
    </source>
</reference>
<dbReference type="AlphaFoldDB" id="A0A0G3BNF2"/>
<dbReference type="PATRIC" id="fig|413882.6.peg.4483"/>
<dbReference type="OrthoDB" id="9154419at2"/>
<dbReference type="EMBL" id="CP011371">
    <property type="protein sequence ID" value="AKJ30979.1"/>
    <property type="molecule type" value="Genomic_DNA"/>
</dbReference>
<sequence length="133" mass="13931">MLSPQATSGPGDRELEPVVQAVEARLQALGQALLARDSSAVEQSASDLHRALTQAVDAFSQAARRGRVPPALRQRLVSATGQVAAQRESLARATAALDRAMDVLMPRTQDVVYSGQPGSATYGNGPRGGLIRA</sequence>
<dbReference type="KEGG" id="pbh:AAW51_4288"/>
<gene>
    <name evidence="1" type="ORF">AAW51_4288</name>
</gene>
<keyword evidence="2" id="KW-1185">Reference proteome</keyword>
<name>A0A0G3BNF2_9BURK</name>
<dbReference type="STRING" id="413882.AAW51_4288"/>
<evidence type="ECO:0000313" key="2">
    <source>
        <dbReference type="Proteomes" id="UP000035352"/>
    </source>
</evidence>
<dbReference type="RefSeq" id="WP_047196214.1">
    <property type="nucleotide sequence ID" value="NZ_CP011371.1"/>
</dbReference>
<organism evidence="1 2">
    <name type="scientific">Caldimonas brevitalea</name>
    <dbReference type="NCBI Taxonomy" id="413882"/>
    <lineage>
        <taxon>Bacteria</taxon>
        <taxon>Pseudomonadati</taxon>
        <taxon>Pseudomonadota</taxon>
        <taxon>Betaproteobacteria</taxon>
        <taxon>Burkholderiales</taxon>
        <taxon>Sphaerotilaceae</taxon>
        <taxon>Caldimonas</taxon>
    </lineage>
</organism>
<accession>A0A0G3BNF2</accession>
<protein>
    <submittedName>
        <fullName evidence="1">Uncharacterized protein</fullName>
    </submittedName>
</protein>
<evidence type="ECO:0000313" key="1">
    <source>
        <dbReference type="EMBL" id="AKJ30979.1"/>
    </source>
</evidence>
<dbReference type="Proteomes" id="UP000035352">
    <property type="component" value="Chromosome"/>
</dbReference>
<proteinExistence type="predicted"/>